<evidence type="ECO:0000256" key="2">
    <source>
        <dbReference type="ARBA" id="ARBA00005165"/>
    </source>
</evidence>
<accession>A0A5C6DN81</accession>
<dbReference type="InterPro" id="IPR036206">
    <property type="entry name" value="ThiamineP_synth_sf"/>
</dbReference>
<evidence type="ECO:0000256" key="11">
    <source>
        <dbReference type="RuleBase" id="RU003826"/>
    </source>
</evidence>
<proteinExistence type="inferred from homology"/>
<feature type="domain" description="ThiD2" evidence="14">
    <location>
        <begin position="11"/>
        <end position="134"/>
    </location>
</feature>
<evidence type="ECO:0000256" key="4">
    <source>
        <dbReference type="ARBA" id="ARBA00022723"/>
    </source>
</evidence>
<comment type="cofactor">
    <cofactor evidence="10">
        <name>Mg(2+)</name>
        <dbReference type="ChEBI" id="CHEBI:18420"/>
    </cofactor>
    <text evidence="10">Binds 1 Mg(2+) ion per subunit.</text>
</comment>
<dbReference type="PIRSF" id="PIRSF000512">
    <property type="entry name" value="TMP_PPase_Cyanobac_prd"/>
    <property type="match status" value="1"/>
</dbReference>
<feature type="domain" description="Thiamine phosphate synthase/TenI" evidence="13">
    <location>
        <begin position="154"/>
        <end position="333"/>
    </location>
</feature>
<feature type="binding site" evidence="10">
    <location>
        <position position="283"/>
    </location>
    <ligand>
        <name>4-amino-2-methyl-5-(diphosphooxymethyl)pyrimidine</name>
        <dbReference type="ChEBI" id="CHEBI:57841"/>
    </ligand>
</feature>
<evidence type="ECO:0000259" key="14">
    <source>
        <dbReference type="Pfam" id="PF17792"/>
    </source>
</evidence>
<dbReference type="PANTHER" id="PTHR20857">
    <property type="entry name" value="THIAMINE-PHOSPHATE PYROPHOSPHORYLASE"/>
    <property type="match status" value="1"/>
</dbReference>
<comment type="similarity">
    <text evidence="10 11">Belongs to the thiamine-phosphate synthase family.</text>
</comment>
<evidence type="ECO:0000256" key="8">
    <source>
        <dbReference type="ARBA" id="ARBA00047851"/>
    </source>
</evidence>
<comment type="pathway">
    <text evidence="2 10 12">Cofactor biosynthesis; thiamine diphosphate biosynthesis; thiamine phosphate from 4-amino-2-methyl-5-diphosphomethylpyrimidine and 4-methyl-5-(2-phosphoethyl)-thiazole: step 1/1.</text>
</comment>
<dbReference type="GO" id="GO:0004789">
    <property type="term" value="F:thiamine-phosphate diphosphorylase activity"/>
    <property type="evidence" value="ECO:0007669"/>
    <property type="project" value="UniProtKB-UniRule"/>
</dbReference>
<dbReference type="GO" id="GO:0005737">
    <property type="term" value="C:cytoplasm"/>
    <property type="evidence" value="ECO:0007669"/>
    <property type="project" value="TreeGrafter"/>
</dbReference>
<dbReference type="Gene3D" id="3.20.20.70">
    <property type="entry name" value="Aldolase class I"/>
    <property type="match status" value="1"/>
</dbReference>
<keyword evidence="4 10" id="KW-0479">Metal-binding</keyword>
<dbReference type="GO" id="GO:0009229">
    <property type="term" value="P:thiamine diphosphate biosynthetic process"/>
    <property type="evidence" value="ECO:0007669"/>
    <property type="project" value="UniProtKB-UniRule"/>
</dbReference>
<dbReference type="NCBIfam" id="NF002727">
    <property type="entry name" value="PRK02615.1"/>
    <property type="match status" value="1"/>
</dbReference>
<keyword evidence="6 10" id="KW-0784">Thiamine biosynthesis</keyword>
<feature type="binding site" evidence="10">
    <location>
        <position position="216"/>
    </location>
    <ligand>
        <name>Mg(2+)</name>
        <dbReference type="ChEBI" id="CHEBI:18420"/>
    </ligand>
</feature>
<feature type="binding site" evidence="10">
    <location>
        <position position="310"/>
    </location>
    <ligand>
        <name>2-[(2R,5Z)-2-carboxy-4-methylthiazol-5(2H)-ylidene]ethyl phosphate</name>
        <dbReference type="ChEBI" id="CHEBI:62899"/>
    </ligand>
</feature>
<dbReference type="AlphaFoldDB" id="A0A5C6DN81"/>
<dbReference type="Proteomes" id="UP000319143">
    <property type="component" value="Unassembled WGS sequence"/>
</dbReference>
<comment type="catalytic activity">
    <reaction evidence="8 10 11">
        <text>2-(2-carboxy-4-methylthiazol-5-yl)ethyl phosphate + 4-amino-2-methyl-5-(diphosphooxymethyl)pyrimidine + 2 H(+) = thiamine phosphate + CO2 + diphosphate</text>
        <dbReference type="Rhea" id="RHEA:47848"/>
        <dbReference type="ChEBI" id="CHEBI:15378"/>
        <dbReference type="ChEBI" id="CHEBI:16526"/>
        <dbReference type="ChEBI" id="CHEBI:33019"/>
        <dbReference type="ChEBI" id="CHEBI:37575"/>
        <dbReference type="ChEBI" id="CHEBI:57841"/>
        <dbReference type="ChEBI" id="CHEBI:62890"/>
        <dbReference type="EC" id="2.5.1.3"/>
    </reaction>
</comment>
<organism evidence="15 16">
    <name type="scientific">Novipirellula artificiosorum</name>
    <dbReference type="NCBI Taxonomy" id="2528016"/>
    <lineage>
        <taxon>Bacteria</taxon>
        <taxon>Pseudomonadati</taxon>
        <taxon>Planctomycetota</taxon>
        <taxon>Planctomycetia</taxon>
        <taxon>Pirellulales</taxon>
        <taxon>Pirellulaceae</taxon>
        <taxon>Novipirellula</taxon>
    </lineage>
</organism>
<evidence type="ECO:0000256" key="9">
    <source>
        <dbReference type="ARBA" id="ARBA00047883"/>
    </source>
</evidence>
<keyword evidence="3 10" id="KW-0808">Transferase</keyword>
<dbReference type="InterPro" id="IPR041397">
    <property type="entry name" value="ThiD2"/>
</dbReference>
<dbReference type="UniPathway" id="UPA00060">
    <property type="reaction ID" value="UER00141"/>
</dbReference>
<dbReference type="SUPFAM" id="SSF51391">
    <property type="entry name" value="Thiamin phosphate synthase"/>
    <property type="match status" value="1"/>
</dbReference>
<evidence type="ECO:0000256" key="3">
    <source>
        <dbReference type="ARBA" id="ARBA00022679"/>
    </source>
</evidence>
<dbReference type="InterPro" id="IPR013785">
    <property type="entry name" value="Aldolase_TIM"/>
</dbReference>
<comment type="function">
    <text evidence="1 10">Condenses 4-methyl-5-(beta-hydroxyethyl)thiazole monophosphate (THZ-P) and 2-methyl-4-amino-5-hydroxymethyl pyrimidine pyrophosphate (HMP-PP) to form thiamine monophosphate (TMP).</text>
</comment>
<evidence type="ECO:0000256" key="6">
    <source>
        <dbReference type="ARBA" id="ARBA00022977"/>
    </source>
</evidence>
<dbReference type="PANTHER" id="PTHR20857:SF15">
    <property type="entry name" value="THIAMINE-PHOSPHATE SYNTHASE"/>
    <property type="match status" value="1"/>
</dbReference>
<evidence type="ECO:0000259" key="13">
    <source>
        <dbReference type="Pfam" id="PF02581"/>
    </source>
</evidence>
<dbReference type="RefSeq" id="WP_146527669.1">
    <property type="nucleotide sequence ID" value="NZ_SJPV01000005.1"/>
</dbReference>
<dbReference type="OrthoDB" id="9812206at2"/>
<dbReference type="InterPro" id="IPR016229">
    <property type="entry name" value="TMP_synthase_cyanobac_bac"/>
</dbReference>
<dbReference type="InterPro" id="IPR022998">
    <property type="entry name" value="ThiamineP_synth_TenI"/>
</dbReference>
<gene>
    <name evidence="10 15" type="primary">thiE</name>
    <name evidence="15" type="ORF">Poly41_34470</name>
</gene>
<evidence type="ECO:0000256" key="1">
    <source>
        <dbReference type="ARBA" id="ARBA00003814"/>
    </source>
</evidence>
<evidence type="ECO:0000313" key="15">
    <source>
        <dbReference type="EMBL" id="TWU37317.1"/>
    </source>
</evidence>
<feature type="binding site" evidence="10">
    <location>
        <position position="254"/>
    </location>
    <ligand>
        <name>4-amino-2-methyl-5-(diphosphooxymethyl)pyrimidine</name>
        <dbReference type="ChEBI" id="CHEBI:57841"/>
    </ligand>
</feature>
<dbReference type="GO" id="GO:0000287">
    <property type="term" value="F:magnesium ion binding"/>
    <property type="evidence" value="ECO:0007669"/>
    <property type="project" value="UniProtKB-UniRule"/>
</dbReference>
<dbReference type="Pfam" id="PF02581">
    <property type="entry name" value="TMP-TENI"/>
    <property type="match status" value="1"/>
</dbReference>
<sequence>MTLPSNRSTHRILDASINRATEGIRTLEEFARFELQDPTIFEPLKSLRHDLSNAVDQHLSRESLLSARDTPGDLGTKIEAATEYDRPSKRVVVVAASARVQQSLRVIEEYGKTLNADFGRRVEQLRYRAYQLCAQQELQVLHHRRRRLLSKSQLYYLIDAGSSEPAFLNAIKTLSAAGVDVFQLRDKDIDDSTLYQRARVGAAIARELDRLFIVNDRCDIAVAADADGVHLGQDELPASVARTIIGDNRLLGVSTHSLPQVKRAELDGADYIGCGPVFRSRTKTFSEFAGTDFLSEVSLATPMPAFAIGGIERNNLSKVIETGFTRIAVTGAIRDAEDPLTAAAELREQLGSLG</sequence>
<comment type="catalytic activity">
    <reaction evidence="9 10 11">
        <text>2-[(2R,5Z)-2-carboxy-4-methylthiazol-5(2H)-ylidene]ethyl phosphate + 4-amino-2-methyl-5-(diphosphooxymethyl)pyrimidine + 2 H(+) = thiamine phosphate + CO2 + diphosphate</text>
        <dbReference type="Rhea" id="RHEA:47844"/>
        <dbReference type="ChEBI" id="CHEBI:15378"/>
        <dbReference type="ChEBI" id="CHEBI:16526"/>
        <dbReference type="ChEBI" id="CHEBI:33019"/>
        <dbReference type="ChEBI" id="CHEBI:37575"/>
        <dbReference type="ChEBI" id="CHEBI:57841"/>
        <dbReference type="ChEBI" id="CHEBI:62899"/>
        <dbReference type="EC" id="2.5.1.3"/>
    </reaction>
</comment>
<feature type="binding site" evidence="10">
    <location>
        <position position="235"/>
    </location>
    <ligand>
        <name>Mg(2+)</name>
        <dbReference type="ChEBI" id="CHEBI:18420"/>
    </ligand>
</feature>
<evidence type="ECO:0000256" key="12">
    <source>
        <dbReference type="RuleBase" id="RU004253"/>
    </source>
</evidence>
<dbReference type="Pfam" id="PF17792">
    <property type="entry name" value="ThiD2"/>
    <property type="match status" value="1"/>
</dbReference>
<feature type="binding site" evidence="10">
    <location>
        <begin position="280"/>
        <end position="282"/>
    </location>
    <ligand>
        <name>2-[(2R,5Z)-2-carboxy-4-methylthiazol-5(2H)-ylidene]ethyl phosphate</name>
        <dbReference type="ChEBI" id="CHEBI:62899"/>
    </ligand>
</feature>
<feature type="binding site" evidence="10">
    <location>
        <begin position="183"/>
        <end position="187"/>
    </location>
    <ligand>
        <name>4-amino-2-methyl-5-(diphosphooxymethyl)pyrimidine</name>
        <dbReference type="ChEBI" id="CHEBI:57841"/>
    </ligand>
</feature>
<dbReference type="FunFam" id="3.20.20.70:FF:000096">
    <property type="entry name" value="Thiamine-phosphate synthase"/>
    <property type="match status" value="1"/>
</dbReference>
<dbReference type="NCBIfam" id="TIGR00693">
    <property type="entry name" value="thiE"/>
    <property type="match status" value="1"/>
</dbReference>
<comment type="catalytic activity">
    <reaction evidence="7 10 11">
        <text>4-methyl-5-(2-phosphooxyethyl)-thiazole + 4-amino-2-methyl-5-(diphosphooxymethyl)pyrimidine + H(+) = thiamine phosphate + diphosphate</text>
        <dbReference type="Rhea" id="RHEA:22328"/>
        <dbReference type="ChEBI" id="CHEBI:15378"/>
        <dbReference type="ChEBI" id="CHEBI:33019"/>
        <dbReference type="ChEBI" id="CHEBI:37575"/>
        <dbReference type="ChEBI" id="CHEBI:57841"/>
        <dbReference type="ChEBI" id="CHEBI:58296"/>
        <dbReference type="EC" id="2.5.1.3"/>
    </reaction>
</comment>
<dbReference type="HAMAP" id="MF_00097">
    <property type="entry name" value="TMP_synthase"/>
    <property type="match status" value="1"/>
</dbReference>
<comment type="caution">
    <text evidence="15">The sequence shown here is derived from an EMBL/GenBank/DDBJ whole genome shotgun (WGS) entry which is preliminary data.</text>
</comment>
<keyword evidence="5 10" id="KW-0460">Magnesium</keyword>
<name>A0A5C6DN81_9BACT</name>
<dbReference type="EMBL" id="SJPV01000005">
    <property type="protein sequence ID" value="TWU37317.1"/>
    <property type="molecule type" value="Genomic_DNA"/>
</dbReference>
<dbReference type="CDD" id="cd00564">
    <property type="entry name" value="TMP_TenI"/>
    <property type="match status" value="1"/>
</dbReference>
<reference evidence="15 16" key="1">
    <citation type="submission" date="2019-02" db="EMBL/GenBank/DDBJ databases">
        <title>Deep-cultivation of Planctomycetes and their phenomic and genomic characterization uncovers novel biology.</title>
        <authorList>
            <person name="Wiegand S."/>
            <person name="Jogler M."/>
            <person name="Boedeker C."/>
            <person name="Pinto D."/>
            <person name="Vollmers J."/>
            <person name="Rivas-Marin E."/>
            <person name="Kohn T."/>
            <person name="Peeters S.H."/>
            <person name="Heuer A."/>
            <person name="Rast P."/>
            <person name="Oberbeckmann S."/>
            <person name="Bunk B."/>
            <person name="Jeske O."/>
            <person name="Meyerdierks A."/>
            <person name="Storesund J.E."/>
            <person name="Kallscheuer N."/>
            <person name="Luecker S."/>
            <person name="Lage O.M."/>
            <person name="Pohl T."/>
            <person name="Merkel B.J."/>
            <person name="Hornburger P."/>
            <person name="Mueller R.-W."/>
            <person name="Bruemmer F."/>
            <person name="Labrenz M."/>
            <person name="Spormann A.M."/>
            <person name="Op Den Camp H."/>
            <person name="Overmann J."/>
            <person name="Amann R."/>
            <person name="Jetten M.S.M."/>
            <person name="Mascher T."/>
            <person name="Medema M.H."/>
            <person name="Devos D.P."/>
            <person name="Kaster A.-K."/>
            <person name="Ovreas L."/>
            <person name="Rohde M."/>
            <person name="Galperin M.Y."/>
            <person name="Jogler C."/>
        </authorList>
    </citation>
    <scope>NUCLEOTIDE SEQUENCE [LARGE SCALE GENOMIC DNA]</scope>
    <source>
        <strain evidence="15 16">Poly41</strain>
    </source>
</reference>
<feature type="binding site" evidence="10">
    <location>
        <position position="215"/>
    </location>
    <ligand>
        <name>4-amino-2-methyl-5-(diphosphooxymethyl)pyrimidine</name>
        <dbReference type="ChEBI" id="CHEBI:57841"/>
    </ligand>
</feature>
<protein>
    <recommendedName>
        <fullName evidence="10">Thiamine-phosphate synthase</fullName>
        <shortName evidence="10">TP synthase</shortName>
        <shortName evidence="10">TPS</shortName>
        <ecNumber evidence="10">2.5.1.3</ecNumber>
    </recommendedName>
    <alternativeName>
        <fullName evidence="10">Thiamine-phosphate pyrophosphorylase</fullName>
        <shortName evidence="10">TMP pyrophosphorylase</shortName>
        <shortName evidence="10">TMP-PPase</shortName>
    </alternativeName>
</protein>
<evidence type="ECO:0000256" key="5">
    <source>
        <dbReference type="ARBA" id="ARBA00022842"/>
    </source>
</evidence>
<dbReference type="EC" id="2.5.1.3" evidence="10"/>
<keyword evidence="16" id="KW-1185">Reference proteome</keyword>
<evidence type="ECO:0000256" key="7">
    <source>
        <dbReference type="ARBA" id="ARBA00047334"/>
    </source>
</evidence>
<comment type="caution">
    <text evidence="10">Lacks conserved residue(s) required for the propagation of feature annotation.</text>
</comment>
<dbReference type="GO" id="GO:0009228">
    <property type="term" value="P:thiamine biosynthetic process"/>
    <property type="evidence" value="ECO:0007669"/>
    <property type="project" value="UniProtKB-KW"/>
</dbReference>
<evidence type="ECO:0000256" key="10">
    <source>
        <dbReference type="HAMAP-Rule" id="MF_00097"/>
    </source>
</evidence>
<evidence type="ECO:0000313" key="16">
    <source>
        <dbReference type="Proteomes" id="UP000319143"/>
    </source>
</evidence>
<dbReference type="InterPro" id="IPR034291">
    <property type="entry name" value="TMP_synthase"/>
</dbReference>